<name>A0A821T2E7_9NEOP</name>
<comment type="caution">
    <text evidence="2">The sequence shown here is derived from an EMBL/GenBank/DDBJ whole genome shotgun (WGS) entry which is preliminary data.</text>
</comment>
<sequence length="467" mass="51629">MARLSIILVLCQIMTLPILGGRSEEDNPLLGLAASFLQNMGNGGGNNMDGLAAIGNIMGTLMQGDNAKNLGSMFGQEGGNAGDVISGLGSLFAGQDGKIDPAMIGSMVSMFAQQIAPEPKREKREAEDFNMESIMGLASSFLGNQNTASFLPLIMNTLSSLSDNEAQKRSDGHKDHATFLPPFLEKAHLYWDIFINSELGKTLWEKSGFKRAMKSFIGADGNVSFDLMMKNFENHSFRRHWIKAVAKYLTDMVVHIAKPEVYQRYLISGQFIINSFLETQGIPKNVHLNMQRSQESITALINYVLNKYLDMDTDVVGYVKPAIEYIKQTLKLAQSTTQSLASRSDYHKLADRITDTLNLEVIEPVLRVYRAYKHAVAAPHCQEHLLCLVNRHTDQDKLGLPGFKAGLTKLSSVAASAALSFQSGKGFWDLYNAIQSDVNCEAKYPADCSAFHEHELKVTTEVYHSEL</sequence>
<reference evidence="2" key="1">
    <citation type="submission" date="2021-02" db="EMBL/GenBank/DDBJ databases">
        <authorList>
            <person name="Steward A R."/>
        </authorList>
    </citation>
    <scope>NUCLEOTIDE SEQUENCE</scope>
</reference>
<protein>
    <submittedName>
        <fullName evidence="2">Uncharacterized protein</fullName>
    </submittedName>
</protein>
<dbReference type="OrthoDB" id="6339459at2759"/>
<evidence type="ECO:0000256" key="1">
    <source>
        <dbReference type="SAM" id="SignalP"/>
    </source>
</evidence>
<dbReference type="EMBL" id="CAJOBZ010000022">
    <property type="protein sequence ID" value="CAF4869258.1"/>
    <property type="molecule type" value="Genomic_DNA"/>
</dbReference>
<gene>
    <name evidence="2" type="ORF">PMACD_LOCUS8615</name>
</gene>
<keyword evidence="1" id="KW-0732">Signal</keyword>
<dbReference type="Proteomes" id="UP000663880">
    <property type="component" value="Unassembled WGS sequence"/>
</dbReference>
<accession>A0A821T2E7</accession>
<evidence type="ECO:0000313" key="2">
    <source>
        <dbReference type="EMBL" id="CAF4869258.1"/>
    </source>
</evidence>
<evidence type="ECO:0000313" key="3">
    <source>
        <dbReference type="Proteomes" id="UP000663880"/>
    </source>
</evidence>
<feature type="chain" id="PRO_5032489415" evidence="1">
    <location>
        <begin position="21"/>
        <end position="467"/>
    </location>
</feature>
<proteinExistence type="predicted"/>
<feature type="signal peptide" evidence="1">
    <location>
        <begin position="1"/>
        <end position="20"/>
    </location>
</feature>
<dbReference type="AlphaFoldDB" id="A0A821T2E7"/>
<organism evidence="2 3">
    <name type="scientific">Pieris macdunnoughi</name>
    <dbReference type="NCBI Taxonomy" id="345717"/>
    <lineage>
        <taxon>Eukaryota</taxon>
        <taxon>Metazoa</taxon>
        <taxon>Ecdysozoa</taxon>
        <taxon>Arthropoda</taxon>
        <taxon>Hexapoda</taxon>
        <taxon>Insecta</taxon>
        <taxon>Pterygota</taxon>
        <taxon>Neoptera</taxon>
        <taxon>Endopterygota</taxon>
        <taxon>Lepidoptera</taxon>
        <taxon>Glossata</taxon>
        <taxon>Ditrysia</taxon>
        <taxon>Papilionoidea</taxon>
        <taxon>Pieridae</taxon>
        <taxon>Pierinae</taxon>
        <taxon>Pieris</taxon>
    </lineage>
</organism>
<keyword evidence="3" id="KW-1185">Reference proteome</keyword>